<evidence type="ECO:0000259" key="2">
    <source>
        <dbReference type="Pfam" id="PF08241"/>
    </source>
</evidence>
<dbReference type="InterPro" id="IPR029063">
    <property type="entry name" value="SAM-dependent_MTases_sf"/>
</dbReference>
<protein>
    <recommendedName>
        <fullName evidence="2">Methyltransferase type 11 domain-containing protein</fullName>
    </recommendedName>
</protein>
<dbReference type="CDD" id="cd02440">
    <property type="entry name" value="AdoMet_MTases"/>
    <property type="match status" value="1"/>
</dbReference>
<feature type="non-terminal residue" evidence="3">
    <location>
        <position position="199"/>
    </location>
</feature>
<name>A0A383EYL2_9ZZZZ</name>
<feature type="domain" description="Methyltransferase type 11" evidence="2">
    <location>
        <begin position="79"/>
        <end position="171"/>
    </location>
</feature>
<dbReference type="Gene3D" id="3.40.50.150">
    <property type="entry name" value="Vaccinia Virus protein VP39"/>
    <property type="match status" value="1"/>
</dbReference>
<gene>
    <name evidence="3" type="ORF">METZ01_LOCUS514821</name>
</gene>
<dbReference type="Pfam" id="PF08241">
    <property type="entry name" value="Methyltransf_11"/>
    <property type="match status" value="1"/>
</dbReference>
<dbReference type="SUPFAM" id="SSF53335">
    <property type="entry name" value="S-adenosyl-L-methionine-dependent methyltransferases"/>
    <property type="match status" value="1"/>
</dbReference>
<dbReference type="EMBL" id="UINC01230020">
    <property type="protein sequence ID" value="SVE61967.1"/>
    <property type="molecule type" value="Genomic_DNA"/>
</dbReference>
<organism evidence="3">
    <name type="scientific">marine metagenome</name>
    <dbReference type="NCBI Taxonomy" id="408172"/>
    <lineage>
        <taxon>unclassified sequences</taxon>
        <taxon>metagenomes</taxon>
        <taxon>ecological metagenomes</taxon>
    </lineage>
</organism>
<dbReference type="GO" id="GO:0008757">
    <property type="term" value="F:S-adenosylmethionine-dependent methyltransferase activity"/>
    <property type="evidence" value="ECO:0007669"/>
    <property type="project" value="InterPro"/>
</dbReference>
<feature type="region of interest" description="Disordered" evidence="1">
    <location>
        <begin position="1"/>
        <end position="30"/>
    </location>
</feature>
<proteinExistence type="predicted"/>
<dbReference type="InterPro" id="IPR013216">
    <property type="entry name" value="Methyltransf_11"/>
</dbReference>
<reference evidence="3" key="1">
    <citation type="submission" date="2018-05" db="EMBL/GenBank/DDBJ databases">
        <authorList>
            <person name="Lanie J.A."/>
            <person name="Ng W.-L."/>
            <person name="Kazmierczak K.M."/>
            <person name="Andrzejewski T.M."/>
            <person name="Davidsen T.M."/>
            <person name="Wayne K.J."/>
            <person name="Tettelin H."/>
            <person name="Glass J.I."/>
            <person name="Rusch D."/>
            <person name="Podicherti R."/>
            <person name="Tsui H.-C.T."/>
            <person name="Winkler M.E."/>
        </authorList>
    </citation>
    <scope>NUCLEOTIDE SEQUENCE</scope>
</reference>
<feature type="compositionally biased region" description="Polar residues" evidence="1">
    <location>
        <begin position="1"/>
        <end position="14"/>
    </location>
</feature>
<evidence type="ECO:0000256" key="1">
    <source>
        <dbReference type="SAM" id="MobiDB-lite"/>
    </source>
</evidence>
<dbReference type="AlphaFoldDB" id="A0A383EYL2"/>
<evidence type="ECO:0000313" key="3">
    <source>
        <dbReference type="EMBL" id="SVE61967.1"/>
    </source>
</evidence>
<sequence>MSSRKPNRCASASAQPPGPGTSEIADSPNLNRSVVEGFGEEWSRFSNEKLDIAELQQMFDLYTELFPWDDLPDDAEGFDAGCGSGRWARFFAPRVGLLHCIDASQSALDVARRTLIAHSNVEFRHEDLSALGLEDASCDFGYALGVLHHIPDTEPAMAACASKLKPGAPFLVYLYHDLGDQGWHQRCLLRAVTAVRFVV</sequence>
<accession>A0A383EYL2</accession>
<dbReference type="PANTHER" id="PTHR43591">
    <property type="entry name" value="METHYLTRANSFERASE"/>
    <property type="match status" value="1"/>
</dbReference>